<dbReference type="PANTHER" id="PTHR42852">
    <property type="entry name" value="THIOL:DISULFIDE INTERCHANGE PROTEIN DSBE"/>
    <property type="match status" value="1"/>
</dbReference>
<dbReference type="RefSeq" id="WP_141466449.1">
    <property type="nucleotide sequence ID" value="NZ_RBZW01000076.1"/>
</dbReference>
<keyword evidence="5" id="KW-1185">Reference proteome</keyword>
<dbReference type="EMBL" id="RBZW01000076">
    <property type="protein sequence ID" value="THE62816.1"/>
    <property type="molecule type" value="Genomic_DNA"/>
</dbReference>
<name>A0A4S3TG41_9EURY</name>
<evidence type="ECO:0000313" key="4">
    <source>
        <dbReference type="EMBL" id="THE62816.1"/>
    </source>
</evidence>
<evidence type="ECO:0000259" key="3">
    <source>
        <dbReference type="PROSITE" id="PS51352"/>
    </source>
</evidence>
<dbReference type="GO" id="GO:0016491">
    <property type="term" value="F:oxidoreductase activity"/>
    <property type="evidence" value="ECO:0007669"/>
    <property type="project" value="InterPro"/>
</dbReference>
<accession>A0A4S3TG41</accession>
<dbReference type="InterPro" id="IPR013766">
    <property type="entry name" value="Thioredoxin_domain"/>
</dbReference>
<gene>
    <name evidence="4" type="ORF">D8Y22_20355</name>
</gene>
<dbReference type="OrthoDB" id="115386at2157"/>
<comment type="caution">
    <text evidence="4">The sequence shown here is derived from an EMBL/GenBank/DDBJ whole genome shotgun (WGS) entry which is preliminary data.</text>
</comment>
<dbReference type="SUPFAM" id="SSF52833">
    <property type="entry name" value="Thioredoxin-like"/>
    <property type="match status" value="1"/>
</dbReference>
<evidence type="ECO:0000256" key="1">
    <source>
        <dbReference type="ARBA" id="ARBA00004196"/>
    </source>
</evidence>
<dbReference type="InterPro" id="IPR036249">
    <property type="entry name" value="Thioredoxin-like_sf"/>
</dbReference>
<evidence type="ECO:0000256" key="2">
    <source>
        <dbReference type="ARBA" id="ARBA00022748"/>
    </source>
</evidence>
<dbReference type="InterPro" id="IPR017937">
    <property type="entry name" value="Thioredoxin_CS"/>
</dbReference>
<dbReference type="PROSITE" id="PS00194">
    <property type="entry name" value="THIOREDOXIN_1"/>
    <property type="match status" value="1"/>
</dbReference>
<dbReference type="AlphaFoldDB" id="A0A4S3TG41"/>
<dbReference type="PANTHER" id="PTHR42852:SF13">
    <property type="entry name" value="PROTEIN DIPZ"/>
    <property type="match status" value="1"/>
</dbReference>
<comment type="subcellular location">
    <subcellularLocation>
        <location evidence="1">Cell envelope</location>
    </subcellularLocation>
</comment>
<dbReference type="Proteomes" id="UP000318864">
    <property type="component" value="Unassembled WGS sequence"/>
</dbReference>
<proteinExistence type="predicted"/>
<dbReference type="PROSITE" id="PS51352">
    <property type="entry name" value="THIOREDOXIN_2"/>
    <property type="match status" value="1"/>
</dbReference>
<feature type="domain" description="Thioredoxin" evidence="3">
    <location>
        <begin position="37"/>
        <end position="175"/>
    </location>
</feature>
<dbReference type="InterPro" id="IPR050553">
    <property type="entry name" value="Thioredoxin_ResA/DsbE_sf"/>
</dbReference>
<dbReference type="InterPro" id="IPR013740">
    <property type="entry name" value="Redoxin"/>
</dbReference>
<protein>
    <submittedName>
        <fullName evidence="4">TlpA family protein disulfide reductase</fullName>
    </submittedName>
</protein>
<dbReference type="Gene3D" id="3.40.30.10">
    <property type="entry name" value="Glutaredoxin"/>
    <property type="match status" value="1"/>
</dbReference>
<dbReference type="Pfam" id="PF08534">
    <property type="entry name" value="Redoxin"/>
    <property type="match status" value="1"/>
</dbReference>
<sequence>MSRASLTRRGLLAVGATIPFSGCLGMLTGMAGNNVPSSVPADLTHESLGVATDEDSIDIVTDGELTLVYFFATWCGPCEPQLETLHEIREEYDPETLSMRAISPEDDEELVADYWADNDVDWPGAIDPESDLHSEFGVSVYPSLVLVDPDGDVRWSTSGTADFDEITDQIDSELESA</sequence>
<dbReference type="GO" id="GO:0017004">
    <property type="term" value="P:cytochrome complex assembly"/>
    <property type="evidence" value="ECO:0007669"/>
    <property type="project" value="UniProtKB-KW"/>
</dbReference>
<keyword evidence="2" id="KW-0201">Cytochrome c-type biogenesis</keyword>
<organism evidence="4 5">
    <name type="scientific">Salinadaptatus halalkaliphilus</name>
    <dbReference type="NCBI Taxonomy" id="2419781"/>
    <lineage>
        <taxon>Archaea</taxon>
        <taxon>Methanobacteriati</taxon>
        <taxon>Methanobacteriota</taxon>
        <taxon>Stenosarchaea group</taxon>
        <taxon>Halobacteria</taxon>
        <taxon>Halobacteriales</taxon>
        <taxon>Natrialbaceae</taxon>
        <taxon>Salinadaptatus</taxon>
    </lineage>
</organism>
<dbReference type="CDD" id="cd02966">
    <property type="entry name" value="TlpA_like_family"/>
    <property type="match status" value="1"/>
</dbReference>
<evidence type="ECO:0000313" key="5">
    <source>
        <dbReference type="Proteomes" id="UP000318864"/>
    </source>
</evidence>
<reference evidence="4 5" key="1">
    <citation type="submission" date="2018-10" db="EMBL/GenBank/DDBJ databases">
        <title>Natronolimnobius sp. XQ-INN 246 isolated from Inner Mongolia Autonomous Region of China.</title>
        <authorList>
            <person name="Xue Q."/>
        </authorList>
    </citation>
    <scope>NUCLEOTIDE SEQUENCE [LARGE SCALE GENOMIC DNA]</scope>
    <source>
        <strain evidence="4 5">XQ-INN 246</strain>
    </source>
</reference>